<reference evidence="12 13" key="1">
    <citation type="submission" date="2024-02" db="EMBL/GenBank/DDBJ databases">
        <title>High-quality chromosome-scale genome assembly of Pensacola bahiagrass (Paspalum notatum Flugge var. saurae).</title>
        <authorList>
            <person name="Vega J.M."/>
            <person name="Podio M."/>
            <person name="Orjuela J."/>
            <person name="Siena L.A."/>
            <person name="Pessino S.C."/>
            <person name="Combes M.C."/>
            <person name="Mariac C."/>
            <person name="Albertini E."/>
            <person name="Pupilli F."/>
            <person name="Ortiz J.P.A."/>
            <person name="Leblanc O."/>
        </authorList>
    </citation>
    <scope>NUCLEOTIDE SEQUENCE [LARGE SCALE GENOMIC DNA]</scope>
    <source>
        <strain evidence="12">R1</strain>
        <tissue evidence="12">Leaf</tissue>
    </source>
</reference>
<evidence type="ECO:0000256" key="3">
    <source>
        <dbReference type="ARBA" id="ARBA00022737"/>
    </source>
</evidence>
<dbReference type="PANTHER" id="PTHR36766:SF55">
    <property type="entry name" value="OS11G0492900 PROTEIN"/>
    <property type="match status" value="1"/>
</dbReference>
<sequence>MAEVLATMVVGPLLSMVKDKASNYLLDQYNVMEGMEEQHKLLKRKLPAVLDVIADAEEQAAKHREGAKAWLEEVRKVAHKANDVLDEFKYEALRRKAGKEGQYKELGMDVIKLFPSHNRFVFRCRMANKLRQILQELDVLITEMNIFRFKFKPQPPMSLKWRHTDPYISAQSVDIASKSRAKEKQEIVDQLLHQGGSAVLTVLPIVGMGGMGKTTIAQLVYNDSALQKHFQVRLSVCVSEHFDVDSLVQRIVEAAKENGCKVEGNSSLDKLRSVVSGKRYLLILDDVWNRDTGKWEKLKFYLAQGGNGSSVLTTTRDRKVAEIMGTIEAHDIEGLGKNFIKEIIKRRAFSSQTERPELLRMLDGIVQRCSGSPLAATALGSVLCTKNTLQEWEDILNKNTICDEENGIIPILKLSYNCLPPHMRQCFAFCAMFPKDYEIDVDMLIRLWMANSFIPEQHGACLEFTGKEIFNELTQRSFFQEVKQVTNRNVNYSITTCKIHDLMHDVAQDSMGKECAAIDRELSQSEDFPFSARHLFLSVDIPETALKASLEKGPSSIQTLISEENGVQHLSKYSCVRALKIPQCSFRELKYLHHLRYLDLSRSDDIEALPEDMTILYHLQTLNVSHCQRLRRLPNAMKNMTALRHLYTHGCLILESMPAKLGHLTCLQTLSWFVAAGTTVSSCSSNMGELGKLLDLGGQLELRQLENVGRAEAKAASIGKKKRLEELALTWTDGHGSEANREVLEVLEPHDGLKAMRIKSYGSSAIPAWILKLQGMVKLELRGCRNLKKLPALWKLSALQFLRLESLENLHCLFSGGTPSKFQKLKSMVLLEMPNLKTWWEDTDEVQGDQEPIFPEVEILVIDGCEKLRALPKASATTEDQCRSAFPSLREMTLHGLDMLHRWEEADQGSTGGDEQVTFPKLEQLDIQNCPELSTCPKAPILSELSVGRSGEAFAVKLASRYITSLSRMDVWGNDEENNWIELLPARDNEEERDQAAAVAVASSSSSPLAALELRGCSDLFFSGRVHWPDFGPVLDSWAQFGTFGALNTPSDPIALALLWTCFGQLVELTIDSCHGLVYWPEKAFQGLVALRTLQIGECRKLTGEQQQSAPVLLEGTGGGPLPPHLESLDIIGCNSLVVVPSLPASLKRLSISGCDGLQGRWSMVFVGQLDTLPSLTVAPAAGSSTSSSAGNRRLSVPPCLESLEIASCHGLSEVVNLPPSMKTLVVHFCASLGSLSASGGELPLLEGLTIFRCKSLVEFPNMLLPSLKTLQIWHCDDLKGSVVFFSQQHEEEEEETMNNLVGGEGGVAIGTSSKSSTTIAAAAAAGSSNNCPSSSSAALKSNDVSSSPNDYHRLFVPCLESLGIQSCDGLSEVAILAPSIKTLTISHCHNLASLSLRDQLSPSSLEELRIFSCERLASLPSPTGPHQEAYSSLRVLKIKGCPRIKQLPPSLLQRLDDLEEKSLDPHLVGGSTMTRFMRKLVPSRLRSGNLCITSTRSYRCPPTPYEERKPQRRESQRQESEEIQERGSWSRNPAFDETKQPRIMEDGEAERLIADIRQ</sequence>
<evidence type="ECO:0000259" key="8">
    <source>
        <dbReference type="Pfam" id="PF00931"/>
    </source>
</evidence>
<evidence type="ECO:0000256" key="5">
    <source>
        <dbReference type="ARBA" id="ARBA00022821"/>
    </source>
</evidence>
<dbReference type="GO" id="GO:0002758">
    <property type="term" value="P:innate immune response-activating signaling pathway"/>
    <property type="evidence" value="ECO:0007669"/>
    <property type="project" value="UniProtKB-ARBA"/>
</dbReference>
<evidence type="ECO:0000259" key="11">
    <source>
        <dbReference type="Pfam" id="PF25019"/>
    </source>
</evidence>
<evidence type="ECO:0000256" key="2">
    <source>
        <dbReference type="ARBA" id="ARBA00022614"/>
    </source>
</evidence>
<feature type="compositionally biased region" description="Basic and acidic residues" evidence="7">
    <location>
        <begin position="1535"/>
        <end position="1559"/>
    </location>
</feature>
<dbReference type="Pfam" id="PF18052">
    <property type="entry name" value="Rx_N"/>
    <property type="match status" value="1"/>
</dbReference>
<feature type="domain" description="R13L1/DRL21-like LRR repeat region" evidence="11">
    <location>
        <begin position="688"/>
        <end position="806"/>
    </location>
</feature>
<evidence type="ECO:0000259" key="10">
    <source>
        <dbReference type="Pfam" id="PF23559"/>
    </source>
</evidence>
<dbReference type="InterPro" id="IPR036388">
    <property type="entry name" value="WH-like_DNA-bd_sf"/>
</dbReference>
<evidence type="ECO:0000256" key="7">
    <source>
        <dbReference type="SAM" id="MobiDB-lite"/>
    </source>
</evidence>
<evidence type="ECO:0000259" key="9">
    <source>
        <dbReference type="Pfam" id="PF18052"/>
    </source>
</evidence>
<dbReference type="Pfam" id="PF23559">
    <property type="entry name" value="WHD_DRP"/>
    <property type="match status" value="1"/>
</dbReference>
<dbReference type="Gene3D" id="1.20.5.4130">
    <property type="match status" value="1"/>
</dbReference>
<dbReference type="InterPro" id="IPR042197">
    <property type="entry name" value="Apaf_helical"/>
</dbReference>
<protein>
    <submittedName>
        <fullName evidence="12">Uncharacterized protein</fullName>
    </submittedName>
</protein>
<organism evidence="12 13">
    <name type="scientific">Paspalum notatum var. saurae</name>
    <dbReference type="NCBI Taxonomy" id="547442"/>
    <lineage>
        <taxon>Eukaryota</taxon>
        <taxon>Viridiplantae</taxon>
        <taxon>Streptophyta</taxon>
        <taxon>Embryophyta</taxon>
        <taxon>Tracheophyta</taxon>
        <taxon>Spermatophyta</taxon>
        <taxon>Magnoliopsida</taxon>
        <taxon>Liliopsida</taxon>
        <taxon>Poales</taxon>
        <taxon>Poaceae</taxon>
        <taxon>PACMAD clade</taxon>
        <taxon>Panicoideae</taxon>
        <taxon>Andropogonodae</taxon>
        <taxon>Paspaleae</taxon>
        <taxon>Paspalinae</taxon>
        <taxon>Paspalum</taxon>
    </lineage>
</organism>
<dbReference type="SUPFAM" id="SSF52058">
    <property type="entry name" value="L domain-like"/>
    <property type="match status" value="2"/>
</dbReference>
<dbReference type="InterPro" id="IPR032675">
    <property type="entry name" value="LRR_dom_sf"/>
</dbReference>
<evidence type="ECO:0000256" key="1">
    <source>
        <dbReference type="ARBA" id="ARBA00008894"/>
    </source>
</evidence>
<dbReference type="Gene3D" id="1.10.8.430">
    <property type="entry name" value="Helical domain of apoptotic protease-activating factors"/>
    <property type="match status" value="1"/>
</dbReference>
<dbReference type="InterPro" id="IPR002182">
    <property type="entry name" value="NB-ARC"/>
</dbReference>
<keyword evidence="4" id="KW-0547">Nucleotide-binding</keyword>
<dbReference type="PANTHER" id="PTHR36766">
    <property type="entry name" value="PLANT BROAD-SPECTRUM MILDEW RESISTANCE PROTEIN RPW8"/>
    <property type="match status" value="1"/>
</dbReference>
<dbReference type="GO" id="GO:0042742">
    <property type="term" value="P:defense response to bacterium"/>
    <property type="evidence" value="ECO:0007669"/>
    <property type="project" value="UniProtKB-ARBA"/>
</dbReference>
<dbReference type="PRINTS" id="PR00364">
    <property type="entry name" value="DISEASERSIST"/>
</dbReference>
<dbReference type="GO" id="GO:0009626">
    <property type="term" value="P:plant-type hypersensitive response"/>
    <property type="evidence" value="ECO:0007669"/>
    <property type="project" value="UniProtKB-ARBA"/>
</dbReference>
<dbReference type="InterPro" id="IPR056789">
    <property type="entry name" value="LRR_R13L1-DRL21"/>
</dbReference>
<dbReference type="Gene3D" id="3.40.50.300">
    <property type="entry name" value="P-loop containing nucleotide triphosphate hydrolases"/>
    <property type="match status" value="1"/>
</dbReference>
<dbReference type="EMBL" id="CP144750">
    <property type="protein sequence ID" value="WVZ82913.1"/>
    <property type="molecule type" value="Genomic_DNA"/>
</dbReference>
<name>A0AAQ3U0C6_PASNO</name>
<accession>A0AAQ3U0C6</accession>
<keyword evidence="6" id="KW-0067">ATP-binding</keyword>
<keyword evidence="13" id="KW-1185">Reference proteome</keyword>
<evidence type="ECO:0000313" key="13">
    <source>
        <dbReference type="Proteomes" id="UP001341281"/>
    </source>
</evidence>
<proteinExistence type="inferred from homology"/>
<feature type="region of interest" description="Disordered" evidence="7">
    <location>
        <begin position="1500"/>
        <end position="1559"/>
    </location>
</feature>
<dbReference type="Pfam" id="PF00931">
    <property type="entry name" value="NB-ARC"/>
    <property type="match status" value="1"/>
</dbReference>
<dbReference type="GO" id="GO:0043531">
    <property type="term" value="F:ADP binding"/>
    <property type="evidence" value="ECO:0007669"/>
    <property type="project" value="InterPro"/>
</dbReference>
<dbReference type="Gene3D" id="3.80.10.10">
    <property type="entry name" value="Ribonuclease Inhibitor"/>
    <property type="match status" value="4"/>
</dbReference>
<feature type="compositionally biased region" description="Basic and acidic residues" evidence="7">
    <location>
        <begin position="1506"/>
        <end position="1526"/>
    </location>
</feature>
<dbReference type="Gene3D" id="1.10.10.10">
    <property type="entry name" value="Winged helix-like DNA-binding domain superfamily/Winged helix DNA-binding domain"/>
    <property type="match status" value="1"/>
</dbReference>
<keyword evidence="2" id="KW-0433">Leucine-rich repeat</keyword>
<dbReference type="Proteomes" id="UP001341281">
    <property type="component" value="Chromosome 06"/>
</dbReference>
<dbReference type="SUPFAM" id="SSF52540">
    <property type="entry name" value="P-loop containing nucleoside triphosphate hydrolases"/>
    <property type="match status" value="1"/>
</dbReference>
<comment type="similarity">
    <text evidence="1">Belongs to the disease resistance NB-LRR family.</text>
</comment>
<dbReference type="SUPFAM" id="SSF52047">
    <property type="entry name" value="RNI-like"/>
    <property type="match status" value="1"/>
</dbReference>
<feature type="domain" description="Disease resistance N-terminal" evidence="9">
    <location>
        <begin position="14"/>
        <end position="99"/>
    </location>
</feature>
<dbReference type="InterPro" id="IPR058922">
    <property type="entry name" value="WHD_DRP"/>
</dbReference>
<dbReference type="FunFam" id="1.10.10.10:FF:000322">
    <property type="entry name" value="Probable disease resistance protein At1g63360"/>
    <property type="match status" value="1"/>
</dbReference>
<dbReference type="GO" id="GO:0005524">
    <property type="term" value="F:ATP binding"/>
    <property type="evidence" value="ECO:0007669"/>
    <property type="project" value="UniProtKB-KW"/>
</dbReference>
<dbReference type="InterPro" id="IPR041118">
    <property type="entry name" value="Rx_N"/>
</dbReference>
<keyword evidence="3" id="KW-0677">Repeat</keyword>
<gene>
    <name evidence="12" type="ORF">U9M48_030119</name>
</gene>
<evidence type="ECO:0000256" key="6">
    <source>
        <dbReference type="ARBA" id="ARBA00022840"/>
    </source>
</evidence>
<feature type="domain" description="NB-ARC" evidence="8">
    <location>
        <begin position="182"/>
        <end position="350"/>
    </location>
</feature>
<dbReference type="InterPro" id="IPR027417">
    <property type="entry name" value="P-loop_NTPase"/>
</dbReference>
<keyword evidence="5" id="KW-0611">Plant defense</keyword>
<evidence type="ECO:0000313" key="12">
    <source>
        <dbReference type="EMBL" id="WVZ82913.1"/>
    </source>
</evidence>
<evidence type="ECO:0000256" key="4">
    <source>
        <dbReference type="ARBA" id="ARBA00022741"/>
    </source>
</evidence>
<dbReference type="Pfam" id="PF25019">
    <property type="entry name" value="LRR_R13L1-DRL21"/>
    <property type="match status" value="1"/>
</dbReference>
<feature type="domain" description="Disease resistance protein winged helix" evidence="10">
    <location>
        <begin position="432"/>
        <end position="507"/>
    </location>
</feature>